<dbReference type="Proteomes" id="UP001139011">
    <property type="component" value="Unassembled WGS sequence"/>
</dbReference>
<evidence type="ECO:0000259" key="1">
    <source>
        <dbReference type="Pfam" id="PF00149"/>
    </source>
</evidence>
<name>A0A9X1X7D0_9BACL</name>
<protein>
    <submittedName>
        <fullName evidence="2">Metallophosphoesterase</fullName>
    </submittedName>
</protein>
<dbReference type="PANTHER" id="PTHR43143">
    <property type="entry name" value="METALLOPHOSPHOESTERASE, CALCINEURIN SUPERFAMILY"/>
    <property type="match status" value="1"/>
</dbReference>
<dbReference type="AlphaFoldDB" id="A0A9X1X7D0"/>
<feature type="domain" description="Calcineurin-like phosphoesterase" evidence="1">
    <location>
        <begin position="23"/>
        <end position="198"/>
    </location>
</feature>
<dbReference type="InterPro" id="IPR004843">
    <property type="entry name" value="Calcineurin-like_PHP"/>
</dbReference>
<evidence type="ECO:0000313" key="2">
    <source>
        <dbReference type="EMBL" id="MCK6255487.1"/>
    </source>
</evidence>
<sequence>MARLNTESIQLLNHKDIPSDRLTFLVLGDSHVRTTGYDRIRNRYILDTAGERYRRILQHMARNYSSTASFVVHGGDTIGEGNKDENMKAFAAVSKEVLFAASLPIFVSIGNHDMIWENGDLPTRIFEKYIGSVRQDIHIHGANVHLIRIPTYFPGLAGAPYFRPADLAWLKQRTAASRHVLIDFHAVLRVGKNRSFPEGHYAVLSTPETDAFFQNINTSVKAIFNHHRHTSYEYTIETTLGGTSVQIPYLITGCGGNVTSRPDCPNYYAVTWNNFNTSNPTMSYTPVRVPGL</sequence>
<gene>
    <name evidence="2" type="ORF">LCY76_02460</name>
</gene>
<organism evidence="2 3">
    <name type="scientific">Fictibacillus marinisediminis</name>
    <dbReference type="NCBI Taxonomy" id="2878389"/>
    <lineage>
        <taxon>Bacteria</taxon>
        <taxon>Bacillati</taxon>
        <taxon>Bacillota</taxon>
        <taxon>Bacilli</taxon>
        <taxon>Bacillales</taxon>
        <taxon>Fictibacillaceae</taxon>
        <taxon>Fictibacillus</taxon>
    </lineage>
</organism>
<accession>A0A9X1X7D0</accession>
<keyword evidence="3" id="KW-1185">Reference proteome</keyword>
<dbReference type="Gene3D" id="3.60.21.10">
    <property type="match status" value="1"/>
</dbReference>
<dbReference type="Pfam" id="PF00149">
    <property type="entry name" value="Metallophos"/>
    <property type="match status" value="1"/>
</dbReference>
<reference evidence="2" key="1">
    <citation type="submission" date="2021-09" db="EMBL/GenBank/DDBJ databases">
        <title>Genome analysis of Fictibacillus sp. KIGAM418 isolated from marine sediment.</title>
        <authorList>
            <person name="Seo M.-J."/>
            <person name="Cho E.-S."/>
            <person name="Hwang C.Y."/>
        </authorList>
    </citation>
    <scope>NUCLEOTIDE SEQUENCE</scope>
    <source>
        <strain evidence="2">KIGAM418</strain>
    </source>
</reference>
<dbReference type="PANTHER" id="PTHR43143:SF1">
    <property type="entry name" value="SERINE_THREONINE-PROTEIN PHOSPHATASE CPPED1"/>
    <property type="match status" value="1"/>
</dbReference>
<proteinExistence type="predicted"/>
<evidence type="ECO:0000313" key="3">
    <source>
        <dbReference type="Proteomes" id="UP001139011"/>
    </source>
</evidence>
<comment type="caution">
    <text evidence="2">The sequence shown here is derived from an EMBL/GenBank/DDBJ whole genome shotgun (WGS) entry which is preliminary data.</text>
</comment>
<dbReference type="RefSeq" id="WP_248251309.1">
    <property type="nucleotide sequence ID" value="NZ_JAIWJX010000002.1"/>
</dbReference>
<dbReference type="SUPFAM" id="SSF56300">
    <property type="entry name" value="Metallo-dependent phosphatases"/>
    <property type="match status" value="1"/>
</dbReference>
<dbReference type="InterPro" id="IPR051918">
    <property type="entry name" value="STPP_CPPED1"/>
</dbReference>
<dbReference type="InterPro" id="IPR029052">
    <property type="entry name" value="Metallo-depent_PP-like"/>
</dbReference>
<dbReference type="EMBL" id="JAIWJX010000002">
    <property type="protein sequence ID" value="MCK6255487.1"/>
    <property type="molecule type" value="Genomic_DNA"/>
</dbReference>
<dbReference type="GO" id="GO:0016787">
    <property type="term" value="F:hydrolase activity"/>
    <property type="evidence" value="ECO:0007669"/>
    <property type="project" value="InterPro"/>
</dbReference>